<keyword evidence="4" id="KW-1185">Reference proteome</keyword>
<evidence type="ECO:0000256" key="2">
    <source>
        <dbReference type="SAM" id="Phobius"/>
    </source>
</evidence>
<dbReference type="RefSeq" id="WP_141538726.1">
    <property type="nucleotide sequence ID" value="NZ_PDJJ01000001.1"/>
</dbReference>
<name>A0A2A9F1B4_9MICO</name>
<dbReference type="EMBL" id="PDJJ01000001">
    <property type="protein sequence ID" value="PFG44793.1"/>
    <property type="molecule type" value="Genomic_DNA"/>
</dbReference>
<evidence type="ECO:0000313" key="3">
    <source>
        <dbReference type="EMBL" id="PFG44793.1"/>
    </source>
</evidence>
<proteinExistence type="predicted"/>
<keyword evidence="2" id="KW-0812">Transmembrane</keyword>
<feature type="region of interest" description="Disordered" evidence="1">
    <location>
        <begin position="1"/>
        <end position="20"/>
    </location>
</feature>
<dbReference type="AlphaFoldDB" id="A0A2A9F1B4"/>
<feature type="compositionally biased region" description="Polar residues" evidence="1">
    <location>
        <begin position="7"/>
        <end position="17"/>
    </location>
</feature>
<accession>A0A2A9F1B4</accession>
<reference evidence="3 4" key="1">
    <citation type="submission" date="2017-10" db="EMBL/GenBank/DDBJ databases">
        <title>Sequencing the genomes of 1000 actinobacteria strains.</title>
        <authorList>
            <person name="Klenk H.-P."/>
        </authorList>
    </citation>
    <scope>NUCLEOTIDE SEQUENCE [LARGE SCALE GENOMIC DNA]</scope>
    <source>
        <strain evidence="3 4">DSM 21863</strain>
    </source>
</reference>
<organism evidence="3 4">
    <name type="scientific">Isoptericola jiangsuensis</name>
    <dbReference type="NCBI Taxonomy" id="548579"/>
    <lineage>
        <taxon>Bacteria</taxon>
        <taxon>Bacillati</taxon>
        <taxon>Actinomycetota</taxon>
        <taxon>Actinomycetes</taxon>
        <taxon>Micrococcales</taxon>
        <taxon>Promicromonosporaceae</taxon>
        <taxon>Isoptericola</taxon>
    </lineage>
</organism>
<evidence type="ECO:0000256" key="1">
    <source>
        <dbReference type="SAM" id="MobiDB-lite"/>
    </source>
</evidence>
<comment type="caution">
    <text evidence="3">The sequence shown here is derived from an EMBL/GenBank/DDBJ whole genome shotgun (WGS) entry which is preliminary data.</text>
</comment>
<keyword evidence="2" id="KW-0472">Membrane</keyword>
<sequence length="124" mass="12847">MSFDLPVSTTDLGTTTRDPAPPAPRFPAVCAALVALLAAGACLAAFLSDGRTSTVVYGAVGYVSGALVATALWSVQRAADSRARQHPEFRPRPVWGQVSTVALWLGVCTGIGSAFALATELAKW</sequence>
<dbReference type="Proteomes" id="UP000224130">
    <property type="component" value="Unassembled WGS sequence"/>
</dbReference>
<protein>
    <submittedName>
        <fullName evidence="3">Uncharacterized protein</fullName>
    </submittedName>
</protein>
<feature type="transmembrane region" description="Helical" evidence="2">
    <location>
        <begin position="95"/>
        <end position="118"/>
    </location>
</feature>
<feature type="transmembrane region" description="Helical" evidence="2">
    <location>
        <begin position="54"/>
        <end position="75"/>
    </location>
</feature>
<evidence type="ECO:0000313" key="4">
    <source>
        <dbReference type="Proteomes" id="UP000224130"/>
    </source>
</evidence>
<gene>
    <name evidence="3" type="ORF">ATJ88_3530</name>
</gene>
<keyword evidence="2" id="KW-1133">Transmembrane helix</keyword>
<feature type="transmembrane region" description="Helical" evidence="2">
    <location>
        <begin position="26"/>
        <end position="47"/>
    </location>
</feature>